<comment type="cofactor">
    <cofactor evidence="1 9">
        <name>pyridoxal 5'-phosphate</name>
        <dbReference type="ChEBI" id="CHEBI:597326"/>
    </cofactor>
</comment>
<dbReference type="InterPro" id="IPR015422">
    <property type="entry name" value="PyrdxlP-dep_Trfase_small"/>
</dbReference>
<comment type="subunit">
    <text evidence="3 9">Homodimer.</text>
</comment>
<evidence type="ECO:0000256" key="4">
    <source>
        <dbReference type="ARBA" id="ARBA00022576"/>
    </source>
</evidence>
<dbReference type="EC" id="2.6.1.9" evidence="9"/>
<proteinExistence type="inferred from homology"/>
<dbReference type="GO" id="GO:0004400">
    <property type="term" value="F:histidinol-phosphate transaminase activity"/>
    <property type="evidence" value="ECO:0007669"/>
    <property type="project" value="UniProtKB-EC"/>
</dbReference>
<evidence type="ECO:0000256" key="5">
    <source>
        <dbReference type="ARBA" id="ARBA00022605"/>
    </source>
</evidence>
<evidence type="ECO:0000256" key="2">
    <source>
        <dbReference type="ARBA" id="ARBA00007970"/>
    </source>
</evidence>
<dbReference type="InterPro" id="IPR004839">
    <property type="entry name" value="Aminotransferase_I/II_large"/>
</dbReference>
<dbReference type="Gene3D" id="3.90.1150.10">
    <property type="entry name" value="Aspartate Aminotransferase, domain 1"/>
    <property type="match status" value="1"/>
</dbReference>
<dbReference type="NCBIfam" id="TIGR01141">
    <property type="entry name" value="hisC"/>
    <property type="match status" value="1"/>
</dbReference>
<dbReference type="EMBL" id="JBHLYQ010000073">
    <property type="protein sequence ID" value="MFC0082133.1"/>
    <property type="molecule type" value="Genomic_DNA"/>
</dbReference>
<evidence type="ECO:0000256" key="7">
    <source>
        <dbReference type="ARBA" id="ARBA00022898"/>
    </source>
</evidence>
<dbReference type="InterPro" id="IPR005861">
    <property type="entry name" value="HisP_aminotrans"/>
</dbReference>
<dbReference type="Gene3D" id="3.40.640.10">
    <property type="entry name" value="Type I PLP-dependent aspartate aminotransferase-like (Major domain)"/>
    <property type="match status" value="1"/>
</dbReference>
<dbReference type="InterPro" id="IPR015421">
    <property type="entry name" value="PyrdxlP-dep_Trfase_major"/>
</dbReference>
<keyword evidence="4 9" id="KW-0032">Aminotransferase</keyword>
<comment type="pathway">
    <text evidence="9">Amino-acid biosynthesis; L-histidine biosynthesis; L-histidine from 5-phospho-alpha-D-ribose 1-diphosphate: step 7/9.</text>
</comment>
<evidence type="ECO:0000313" key="12">
    <source>
        <dbReference type="Proteomes" id="UP001589788"/>
    </source>
</evidence>
<evidence type="ECO:0000313" key="11">
    <source>
        <dbReference type="EMBL" id="MFC0082133.1"/>
    </source>
</evidence>
<evidence type="ECO:0000256" key="3">
    <source>
        <dbReference type="ARBA" id="ARBA00011738"/>
    </source>
</evidence>
<dbReference type="RefSeq" id="WP_377789581.1">
    <property type="nucleotide sequence ID" value="NZ_JBHLYQ010000073.1"/>
</dbReference>
<keyword evidence="5 9" id="KW-0028">Amino-acid biosynthesis</keyword>
<protein>
    <recommendedName>
        <fullName evidence="9">Histidinol-phosphate aminotransferase</fullName>
        <ecNumber evidence="9">2.6.1.9</ecNumber>
    </recommendedName>
    <alternativeName>
        <fullName evidence="9">Imidazole acetol-phosphate transaminase</fullName>
    </alternativeName>
</protein>
<dbReference type="PANTHER" id="PTHR42885:SF2">
    <property type="entry name" value="HISTIDINOL-PHOSPHATE AMINOTRANSFERASE"/>
    <property type="match status" value="1"/>
</dbReference>
<comment type="catalytic activity">
    <reaction evidence="9">
        <text>L-histidinol phosphate + 2-oxoglutarate = 3-(imidazol-4-yl)-2-oxopropyl phosphate + L-glutamate</text>
        <dbReference type="Rhea" id="RHEA:23744"/>
        <dbReference type="ChEBI" id="CHEBI:16810"/>
        <dbReference type="ChEBI" id="CHEBI:29985"/>
        <dbReference type="ChEBI" id="CHEBI:57766"/>
        <dbReference type="ChEBI" id="CHEBI:57980"/>
        <dbReference type="EC" id="2.6.1.9"/>
    </reaction>
</comment>
<evidence type="ECO:0000256" key="6">
    <source>
        <dbReference type="ARBA" id="ARBA00022679"/>
    </source>
</evidence>
<accession>A0ABV6C371</accession>
<dbReference type="SUPFAM" id="SSF53383">
    <property type="entry name" value="PLP-dependent transferases"/>
    <property type="match status" value="1"/>
</dbReference>
<comment type="caution">
    <text evidence="11">The sequence shown here is derived from an EMBL/GenBank/DDBJ whole genome shotgun (WGS) entry which is preliminary data.</text>
</comment>
<keyword evidence="8 9" id="KW-0368">Histidine biosynthesis</keyword>
<evidence type="ECO:0000259" key="10">
    <source>
        <dbReference type="Pfam" id="PF00155"/>
    </source>
</evidence>
<dbReference type="InterPro" id="IPR015424">
    <property type="entry name" value="PyrdxlP-dep_Trfase"/>
</dbReference>
<dbReference type="PANTHER" id="PTHR42885">
    <property type="entry name" value="HISTIDINOL-PHOSPHATE AMINOTRANSFERASE-RELATED"/>
    <property type="match status" value="1"/>
</dbReference>
<feature type="domain" description="Aminotransferase class I/classII large" evidence="10">
    <location>
        <begin position="31"/>
        <end position="358"/>
    </location>
</feature>
<feature type="modified residue" description="N6-(pyridoxal phosphate)lysine" evidence="9">
    <location>
        <position position="223"/>
    </location>
</feature>
<reference evidence="11 12" key="1">
    <citation type="submission" date="2024-09" db="EMBL/GenBank/DDBJ databases">
        <authorList>
            <person name="Sun Q."/>
            <person name="Mori K."/>
        </authorList>
    </citation>
    <scope>NUCLEOTIDE SEQUENCE [LARGE SCALE GENOMIC DNA]</scope>
    <source>
        <strain evidence="11 12">JCM 15389</strain>
    </source>
</reference>
<dbReference type="Pfam" id="PF00155">
    <property type="entry name" value="Aminotran_1_2"/>
    <property type="match status" value="1"/>
</dbReference>
<dbReference type="HAMAP" id="MF_01023">
    <property type="entry name" value="HisC_aminotrans_2"/>
    <property type="match status" value="1"/>
</dbReference>
<organism evidence="11 12">
    <name type="scientific">Aciditerrimonas ferrireducens</name>
    <dbReference type="NCBI Taxonomy" id="667306"/>
    <lineage>
        <taxon>Bacteria</taxon>
        <taxon>Bacillati</taxon>
        <taxon>Actinomycetota</taxon>
        <taxon>Acidimicrobiia</taxon>
        <taxon>Acidimicrobiales</taxon>
        <taxon>Acidimicrobiaceae</taxon>
        <taxon>Aciditerrimonas</taxon>
    </lineage>
</organism>
<gene>
    <name evidence="9 11" type="primary">hisC</name>
    <name evidence="11" type="ORF">ACFFRE_08220</name>
</gene>
<keyword evidence="6 9" id="KW-0808">Transferase</keyword>
<comment type="similarity">
    <text evidence="2 9">Belongs to the class-II pyridoxal-phosphate-dependent aminotransferase family. Histidinol-phosphate aminotransferase subfamily.</text>
</comment>
<dbReference type="Proteomes" id="UP001589788">
    <property type="component" value="Unassembled WGS sequence"/>
</dbReference>
<evidence type="ECO:0000256" key="8">
    <source>
        <dbReference type="ARBA" id="ARBA00023102"/>
    </source>
</evidence>
<keyword evidence="7 9" id="KW-0663">Pyridoxal phosphate</keyword>
<name>A0ABV6C371_9ACTN</name>
<sequence length="373" mass="39788">MGAGAPGGPVPVRPDLQALSGYHSPQLAVAVRLNTNESPEPPPDAWREELRAALADLPLHRYPDREARELRAALAAHHGVTPEEVFCGTGSNEVLQCLLLAYGGPGRTAVTFEPSYAMHRQIGLVTGTALRSVPRGEGFAVDEPAAAAALAESAPSLCFVCSPNNPTGRAEPPEVLAWLLERTPGLLVVDEAYGQFAPSSALELRAAGVAGAERLVVVRTFSKTWAMAGVRLGYLVADPAVVAACELVALPYHLDAITQLAGRLALRYEAEMEERVQRLVAERRRLEAGLARLPVTAWPSDANFVLFRPETRPAREVWEGLLAHSVLVRDTSSWPGLEGCLRVTVGTPEENDRFLAALAEVLVPASVSGSGGR</sequence>
<evidence type="ECO:0000256" key="9">
    <source>
        <dbReference type="HAMAP-Rule" id="MF_01023"/>
    </source>
</evidence>
<evidence type="ECO:0000256" key="1">
    <source>
        <dbReference type="ARBA" id="ARBA00001933"/>
    </source>
</evidence>
<keyword evidence="12" id="KW-1185">Reference proteome</keyword>
<dbReference type="CDD" id="cd00609">
    <property type="entry name" value="AAT_like"/>
    <property type="match status" value="1"/>
</dbReference>